<comment type="caution">
    <text evidence="4">The sequence shown here is derived from an EMBL/GenBank/DDBJ whole genome shotgun (WGS) entry which is preliminary data.</text>
</comment>
<dbReference type="PANTHER" id="PTHR42748">
    <property type="entry name" value="NITROGEN METABOLITE REPRESSION PROTEIN NMRA FAMILY MEMBER"/>
    <property type="match status" value="1"/>
</dbReference>
<sequence length="334" mass="36678">MSKLIVIVGVTGVQGSSVADAFISLSGWKVRGITRNPTSPAARALVAQGVEIVKGDLEDKESLLPAFEGAAAIFVNTDFFGHLMATFANPGLAGDRSPSQYAADRAMQQYMNIAEVAASGIVLKTLERFVFSSLTEVSKWSKAKYTQCYHMDVKAQAIRAIKTKYPDLAARMSMVQMGQYVRNWQTLPAMHPHKQTDGSFVVKRTYSPDREIPFIVTDKDTGAFVRALVVDLPAGKHVLAVSESMTWPAWTKLWADVVGVPARFERVSEAEFWAGLPKAFTDVLAPDFAFVDEFGYTGGDPEVMTAEKLGVEIPVTSMEAYMRSEDWSSVLTRE</sequence>
<keyword evidence="5" id="KW-1185">Reference proteome</keyword>
<dbReference type="InterPro" id="IPR036291">
    <property type="entry name" value="NAD(P)-bd_dom_sf"/>
</dbReference>
<name>A0AAN6H298_9PEZI</name>
<proteinExistence type="inferred from homology"/>
<evidence type="ECO:0000256" key="1">
    <source>
        <dbReference type="ARBA" id="ARBA00006328"/>
    </source>
</evidence>
<dbReference type="Pfam" id="PF05368">
    <property type="entry name" value="NmrA"/>
    <property type="match status" value="1"/>
</dbReference>
<reference evidence="4" key="1">
    <citation type="submission" date="2023-06" db="EMBL/GenBank/DDBJ databases">
        <title>Black Yeasts Isolated from many extreme environments.</title>
        <authorList>
            <person name="Coleine C."/>
            <person name="Stajich J.E."/>
            <person name="Selbmann L."/>
        </authorList>
    </citation>
    <scope>NUCLEOTIDE SEQUENCE</scope>
    <source>
        <strain evidence="4">CCFEE 5200</strain>
    </source>
</reference>
<feature type="domain" description="NmrA-like" evidence="3">
    <location>
        <begin position="1"/>
        <end position="309"/>
    </location>
</feature>
<dbReference type="PANTHER" id="PTHR42748:SF26">
    <property type="entry name" value="NMRA-LIKE DOMAIN-CONTAINING PROTEIN"/>
    <property type="match status" value="1"/>
</dbReference>
<accession>A0AAN6H298</accession>
<dbReference type="EMBL" id="JAUJLE010000655">
    <property type="protein sequence ID" value="KAK0951890.1"/>
    <property type="molecule type" value="Genomic_DNA"/>
</dbReference>
<dbReference type="Proteomes" id="UP001175353">
    <property type="component" value="Unassembled WGS sequence"/>
</dbReference>
<evidence type="ECO:0000313" key="4">
    <source>
        <dbReference type="EMBL" id="KAK0951890.1"/>
    </source>
</evidence>
<keyword evidence="2" id="KW-0521">NADP</keyword>
<dbReference type="AlphaFoldDB" id="A0AAN6H298"/>
<dbReference type="Gene3D" id="3.90.25.10">
    <property type="entry name" value="UDP-galactose 4-epimerase, domain 1"/>
    <property type="match status" value="1"/>
</dbReference>
<organism evidence="4 5">
    <name type="scientific">Friedmanniomyces endolithicus</name>
    <dbReference type="NCBI Taxonomy" id="329885"/>
    <lineage>
        <taxon>Eukaryota</taxon>
        <taxon>Fungi</taxon>
        <taxon>Dikarya</taxon>
        <taxon>Ascomycota</taxon>
        <taxon>Pezizomycotina</taxon>
        <taxon>Dothideomycetes</taxon>
        <taxon>Dothideomycetidae</taxon>
        <taxon>Mycosphaerellales</taxon>
        <taxon>Teratosphaeriaceae</taxon>
        <taxon>Friedmanniomyces</taxon>
    </lineage>
</organism>
<dbReference type="InterPro" id="IPR051164">
    <property type="entry name" value="NmrA-like_oxidored"/>
</dbReference>
<dbReference type="GO" id="GO:0005634">
    <property type="term" value="C:nucleus"/>
    <property type="evidence" value="ECO:0007669"/>
    <property type="project" value="TreeGrafter"/>
</dbReference>
<dbReference type="SUPFAM" id="SSF51735">
    <property type="entry name" value="NAD(P)-binding Rossmann-fold domains"/>
    <property type="match status" value="1"/>
</dbReference>
<evidence type="ECO:0000256" key="2">
    <source>
        <dbReference type="ARBA" id="ARBA00022857"/>
    </source>
</evidence>
<comment type="similarity">
    <text evidence="1">Belongs to the NmrA-type oxidoreductase family.</text>
</comment>
<evidence type="ECO:0000259" key="3">
    <source>
        <dbReference type="Pfam" id="PF05368"/>
    </source>
</evidence>
<evidence type="ECO:0000313" key="5">
    <source>
        <dbReference type="Proteomes" id="UP001175353"/>
    </source>
</evidence>
<protein>
    <recommendedName>
        <fullName evidence="3">NmrA-like domain-containing protein</fullName>
    </recommendedName>
</protein>
<dbReference type="InterPro" id="IPR008030">
    <property type="entry name" value="NmrA-like"/>
</dbReference>
<gene>
    <name evidence="4" type="ORF">LTR91_024726</name>
</gene>
<dbReference type="Gene3D" id="3.40.50.720">
    <property type="entry name" value="NAD(P)-binding Rossmann-like Domain"/>
    <property type="match status" value="1"/>
</dbReference>